<feature type="transmembrane region" description="Helical" evidence="1">
    <location>
        <begin position="88"/>
        <end position="111"/>
    </location>
</feature>
<organism evidence="3 4">
    <name type="scientific">Cylicocyclus nassatus</name>
    <name type="common">Nematode worm</name>
    <dbReference type="NCBI Taxonomy" id="53992"/>
    <lineage>
        <taxon>Eukaryota</taxon>
        <taxon>Metazoa</taxon>
        <taxon>Ecdysozoa</taxon>
        <taxon>Nematoda</taxon>
        <taxon>Chromadorea</taxon>
        <taxon>Rhabditida</taxon>
        <taxon>Rhabditina</taxon>
        <taxon>Rhabditomorpha</taxon>
        <taxon>Strongyloidea</taxon>
        <taxon>Strongylidae</taxon>
        <taxon>Cylicocyclus</taxon>
    </lineage>
</organism>
<protein>
    <recommendedName>
        <fullName evidence="2">7TM GPCR serpentine receptor class x (Srx) domain-containing protein</fullName>
    </recommendedName>
</protein>
<sequence length="168" mass="19129">MLVVCLSPFFFMGLFEECAFYFVLETLQFTFGMTQCGTLFVTHFDFYFTAAIFAASSSLDLLTALGIYRYSQDNVLSARQFSNSDVIFFLQCCASNATLIVGFLLIYYLHAICHDRLGAFLTTTFIMQVTHFLDGMAVVLLNRNIRANIFTPHKLLQSQNTSVHRWST</sequence>
<dbReference type="AlphaFoldDB" id="A0AA36M9V3"/>
<dbReference type="Proteomes" id="UP001176961">
    <property type="component" value="Unassembled WGS sequence"/>
</dbReference>
<feature type="domain" description="7TM GPCR serpentine receptor class x (Srx)" evidence="2">
    <location>
        <begin position="3"/>
        <end position="142"/>
    </location>
</feature>
<comment type="caution">
    <text evidence="3">The sequence shown here is derived from an EMBL/GenBank/DDBJ whole genome shotgun (WGS) entry which is preliminary data.</text>
</comment>
<feature type="transmembrane region" description="Helical" evidence="1">
    <location>
        <begin position="117"/>
        <end position="141"/>
    </location>
</feature>
<dbReference type="Pfam" id="PF10328">
    <property type="entry name" value="7TM_GPCR_Srx"/>
    <property type="match status" value="1"/>
</dbReference>
<proteinExistence type="predicted"/>
<keyword evidence="1" id="KW-0812">Transmembrane</keyword>
<dbReference type="PANTHER" id="PTHR23017">
    <property type="entry name" value="SERPENTINE RECEPTOR, CLASS X"/>
    <property type="match status" value="1"/>
</dbReference>
<keyword evidence="1" id="KW-0472">Membrane</keyword>
<feature type="transmembrane region" description="Helical" evidence="1">
    <location>
        <begin position="46"/>
        <end position="68"/>
    </location>
</feature>
<accession>A0AA36M9V3</accession>
<dbReference type="PANTHER" id="PTHR23017:SF3">
    <property type="entry name" value="G-PROTEIN COUPLED RECEPTORS FAMILY 1 PROFILE DOMAIN-CONTAINING PROTEIN"/>
    <property type="match status" value="1"/>
</dbReference>
<keyword evidence="1" id="KW-1133">Transmembrane helix</keyword>
<keyword evidence="4" id="KW-1185">Reference proteome</keyword>
<evidence type="ECO:0000313" key="4">
    <source>
        <dbReference type="Proteomes" id="UP001176961"/>
    </source>
</evidence>
<evidence type="ECO:0000256" key="1">
    <source>
        <dbReference type="SAM" id="Phobius"/>
    </source>
</evidence>
<reference evidence="3" key="1">
    <citation type="submission" date="2023-07" db="EMBL/GenBank/DDBJ databases">
        <authorList>
            <consortium name="CYATHOMIX"/>
        </authorList>
    </citation>
    <scope>NUCLEOTIDE SEQUENCE</scope>
    <source>
        <strain evidence="3">N/A</strain>
    </source>
</reference>
<evidence type="ECO:0000259" key="2">
    <source>
        <dbReference type="Pfam" id="PF10328"/>
    </source>
</evidence>
<gene>
    <name evidence="3" type="ORF">CYNAS_LOCUS15979</name>
</gene>
<evidence type="ECO:0000313" key="3">
    <source>
        <dbReference type="EMBL" id="CAJ0603996.1"/>
    </source>
</evidence>
<name>A0AA36M9V3_CYLNA</name>
<dbReference type="EMBL" id="CATQJL010000305">
    <property type="protein sequence ID" value="CAJ0603996.1"/>
    <property type="molecule type" value="Genomic_DNA"/>
</dbReference>
<dbReference type="InterPro" id="IPR019430">
    <property type="entry name" value="7TM_GPCR_serpentine_rcpt_Srx"/>
</dbReference>